<accession>A0A7J9FUQ1</accession>
<keyword evidence="4" id="KW-1185">Reference proteome</keyword>
<organism evidence="3 4">
    <name type="scientific">Gossypium trilobum</name>
    <dbReference type="NCBI Taxonomy" id="34281"/>
    <lineage>
        <taxon>Eukaryota</taxon>
        <taxon>Viridiplantae</taxon>
        <taxon>Streptophyta</taxon>
        <taxon>Embryophyta</taxon>
        <taxon>Tracheophyta</taxon>
        <taxon>Spermatophyta</taxon>
        <taxon>Magnoliopsida</taxon>
        <taxon>eudicotyledons</taxon>
        <taxon>Gunneridae</taxon>
        <taxon>Pentapetalae</taxon>
        <taxon>rosids</taxon>
        <taxon>malvids</taxon>
        <taxon>Malvales</taxon>
        <taxon>Malvaceae</taxon>
        <taxon>Malvoideae</taxon>
        <taxon>Gossypium</taxon>
    </lineage>
</organism>
<feature type="compositionally biased region" description="Basic and acidic residues" evidence="1">
    <location>
        <begin position="444"/>
        <end position="460"/>
    </location>
</feature>
<dbReference type="PANTHER" id="PTHR48200:SF1">
    <property type="entry name" value="AMINOTRANSFERASE-LIKE PLANT MOBILE DOMAIN-CONTAINING PROTEIN"/>
    <property type="match status" value="1"/>
</dbReference>
<dbReference type="InterPro" id="IPR056647">
    <property type="entry name" value="DUF7745"/>
</dbReference>
<gene>
    <name evidence="3" type="ORF">Gotri_027399</name>
</gene>
<name>A0A7J9FUQ1_9ROSI</name>
<comment type="caution">
    <text evidence="3">The sequence shown here is derived from an EMBL/GenBank/DDBJ whole genome shotgun (WGS) entry which is preliminary data.</text>
</comment>
<evidence type="ECO:0000313" key="3">
    <source>
        <dbReference type="EMBL" id="MBA0788285.1"/>
    </source>
</evidence>
<feature type="non-terminal residue" evidence="3">
    <location>
        <position position="1"/>
    </location>
</feature>
<reference evidence="3 4" key="1">
    <citation type="journal article" date="2019" name="Genome Biol. Evol.">
        <title>Insights into the evolution of the New World diploid cottons (Gossypium, subgenus Houzingenia) based on genome sequencing.</title>
        <authorList>
            <person name="Grover C.E."/>
            <person name="Arick M.A. 2nd"/>
            <person name="Thrash A."/>
            <person name="Conover J.L."/>
            <person name="Sanders W.S."/>
            <person name="Peterson D.G."/>
            <person name="Frelichowski J.E."/>
            <person name="Scheffler J.A."/>
            <person name="Scheffler B.E."/>
            <person name="Wendel J.F."/>
        </authorList>
    </citation>
    <scope>NUCLEOTIDE SEQUENCE [LARGE SCALE GENOMIC DNA]</scope>
    <source>
        <strain evidence="3">8</strain>
        <tissue evidence="3">Leaf</tissue>
    </source>
</reference>
<protein>
    <recommendedName>
        <fullName evidence="2">DUF7745 domain-containing protein</fullName>
    </recommendedName>
</protein>
<dbReference type="PANTHER" id="PTHR48200">
    <property type="entry name" value="PROTEIN, PUTATIVE-RELATED"/>
    <property type="match status" value="1"/>
</dbReference>
<dbReference type="Proteomes" id="UP000593568">
    <property type="component" value="Unassembled WGS sequence"/>
</dbReference>
<dbReference type="EMBL" id="JABEZW010227480">
    <property type="protein sequence ID" value="MBA0788285.1"/>
    <property type="molecule type" value="Genomic_DNA"/>
</dbReference>
<evidence type="ECO:0000256" key="1">
    <source>
        <dbReference type="SAM" id="MobiDB-lite"/>
    </source>
</evidence>
<feature type="domain" description="DUF7745" evidence="2">
    <location>
        <begin position="62"/>
        <end position="347"/>
    </location>
</feature>
<dbReference type="Pfam" id="PF24924">
    <property type="entry name" value="DUF7745"/>
    <property type="match status" value="1"/>
</dbReference>
<evidence type="ECO:0000313" key="4">
    <source>
        <dbReference type="Proteomes" id="UP000593568"/>
    </source>
</evidence>
<sequence>DKVEDNAAVRTWSEITQREKGDSLADGYVSELWDFTRISVTQNNLQELKEIWDQWNDTFQVDKVYSRAINVPTFLKKLMNITGMSEQRVAARIKQKGASKCIPWKSLEDLILTHPDVRKRVDVFALSISGLVVFPKALGHVDEAVTDLFDRLDKRVTPIPTILAETFRSLSACRKSGEGRFIGCAQLLLAWFHSHFWKVNRVSYWVFSENYLPLKEIVATPRRDDISEEKWMAILYNLQEEDIEWRAPWLLPDEILYRCGDYDWVPLLGIWGAVGYVPLLVLSQYRSRQFIPTTQGIADSEFSYQDDGYRKKIQEISRAWKQTRRMKRLVVGPMTTPEYNEWWVRRINDSTPKSSQGNNQSIEEHLLVVPSELEIIRQDFERRNADLEKKIEQMEEEKMNLKLDMNVQKLETEKLRKRKNKGEEELESLKVGAEIPRGSDTNEALEKSLSESQKEKGELKDRVTELEGFLRQYRNRNSEIELRASLSKIEEMKKRIEELETTLQNYEIQIEYLEANESRNNE</sequence>
<dbReference type="AlphaFoldDB" id="A0A7J9FUQ1"/>
<proteinExistence type="predicted"/>
<feature type="region of interest" description="Disordered" evidence="1">
    <location>
        <begin position="419"/>
        <end position="460"/>
    </location>
</feature>
<evidence type="ECO:0000259" key="2">
    <source>
        <dbReference type="Pfam" id="PF24924"/>
    </source>
</evidence>